<protein>
    <submittedName>
        <fullName evidence="5">ABC-type transport system, substrate-binding protein</fullName>
    </submittedName>
</protein>
<accession>A0A450SPK3</accession>
<dbReference type="Pfam" id="PF00496">
    <property type="entry name" value="SBP_bac_5"/>
    <property type="match status" value="1"/>
</dbReference>
<dbReference type="PANTHER" id="PTHR30290:SF9">
    <property type="entry name" value="OLIGOPEPTIDE-BINDING PROTEIN APPA"/>
    <property type="match status" value="1"/>
</dbReference>
<dbReference type="GO" id="GO:0043190">
    <property type="term" value="C:ATP-binding cassette (ABC) transporter complex"/>
    <property type="evidence" value="ECO:0007669"/>
    <property type="project" value="InterPro"/>
</dbReference>
<evidence type="ECO:0000256" key="1">
    <source>
        <dbReference type="ARBA" id="ARBA00005695"/>
    </source>
</evidence>
<dbReference type="AlphaFoldDB" id="A0A450SPK3"/>
<dbReference type="InterPro" id="IPR030678">
    <property type="entry name" value="Peptide/Ni-bd"/>
</dbReference>
<dbReference type="InterPro" id="IPR023765">
    <property type="entry name" value="SBP_5_CS"/>
</dbReference>
<evidence type="ECO:0000256" key="2">
    <source>
        <dbReference type="ARBA" id="ARBA00022448"/>
    </source>
</evidence>
<dbReference type="InterPro" id="IPR039424">
    <property type="entry name" value="SBP_5"/>
</dbReference>
<gene>
    <name evidence="5" type="ORF">BECKFW1821B_GA0114236_102412</name>
</gene>
<evidence type="ECO:0000256" key="3">
    <source>
        <dbReference type="ARBA" id="ARBA00022729"/>
    </source>
</evidence>
<feature type="domain" description="Solute-binding protein family 5" evidence="4">
    <location>
        <begin position="99"/>
        <end position="480"/>
    </location>
</feature>
<reference evidence="5" key="1">
    <citation type="submission" date="2019-02" db="EMBL/GenBank/DDBJ databases">
        <authorList>
            <person name="Gruber-Vodicka R. H."/>
            <person name="Seah K. B. B."/>
        </authorList>
    </citation>
    <scope>NUCLEOTIDE SEQUENCE</scope>
    <source>
        <strain evidence="5">BECK_BZ106</strain>
    </source>
</reference>
<keyword evidence="3" id="KW-0732">Signal</keyword>
<dbReference type="Gene3D" id="3.40.190.10">
    <property type="entry name" value="Periplasmic binding protein-like II"/>
    <property type="match status" value="1"/>
</dbReference>
<dbReference type="SUPFAM" id="SSF53850">
    <property type="entry name" value="Periplasmic binding protein-like II"/>
    <property type="match status" value="1"/>
</dbReference>
<dbReference type="Gene3D" id="3.90.76.10">
    <property type="entry name" value="Dipeptide-binding Protein, Domain 1"/>
    <property type="match status" value="1"/>
</dbReference>
<dbReference type="InterPro" id="IPR000914">
    <property type="entry name" value="SBP_5_dom"/>
</dbReference>
<dbReference type="GO" id="GO:0030288">
    <property type="term" value="C:outer membrane-bounded periplasmic space"/>
    <property type="evidence" value="ECO:0007669"/>
    <property type="project" value="UniProtKB-ARBA"/>
</dbReference>
<name>A0A450SPK3_9GAMM</name>
<dbReference type="PROSITE" id="PS01040">
    <property type="entry name" value="SBP_BACTERIAL_5"/>
    <property type="match status" value="1"/>
</dbReference>
<organism evidence="5">
    <name type="scientific">Candidatus Kentrum sp. FW</name>
    <dbReference type="NCBI Taxonomy" id="2126338"/>
    <lineage>
        <taxon>Bacteria</taxon>
        <taxon>Pseudomonadati</taxon>
        <taxon>Pseudomonadota</taxon>
        <taxon>Gammaproteobacteria</taxon>
        <taxon>Candidatus Kentrum</taxon>
    </lineage>
</organism>
<dbReference type="CDD" id="cd00995">
    <property type="entry name" value="PBP2_NikA_DppA_OppA_like"/>
    <property type="match status" value="1"/>
</dbReference>
<evidence type="ECO:0000259" key="4">
    <source>
        <dbReference type="Pfam" id="PF00496"/>
    </source>
</evidence>
<comment type="similarity">
    <text evidence="1">Belongs to the bacterial solute-binding protein 5 family.</text>
</comment>
<keyword evidence="2" id="KW-0813">Transport</keyword>
<dbReference type="GO" id="GO:1904680">
    <property type="term" value="F:peptide transmembrane transporter activity"/>
    <property type="evidence" value="ECO:0007669"/>
    <property type="project" value="TreeGrafter"/>
</dbReference>
<dbReference type="GO" id="GO:0015833">
    <property type="term" value="P:peptide transport"/>
    <property type="evidence" value="ECO:0007669"/>
    <property type="project" value="TreeGrafter"/>
</dbReference>
<dbReference type="PANTHER" id="PTHR30290">
    <property type="entry name" value="PERIPLASMIC BINDING COMPONENT OF ABC TRANSPORTER"/>
    <property type="match status" value="1"/>
</dbReference>
<dbReference type="Gene3D" id="3.10.105.10">
    <property type="entry name" value="Dipeptide-binding Protein, Domain 3"/>
    <property type="match status" value="1"/>
</dbReference>
<evidence type="ECO:0000313" key="5">
    <source>
        <dbReference type="EMBL" id="VFJ55778.1"/>
    </source>
</evidence>
<dbReference type="EMBL" id="CAADFD010000024">
    <property type="protein sequence ID" value="VFJ55778.1"/>
    <property type="molecule type" value="Genomic_DNA"/>
</dbReference>
<proteinExistence type="inferred from homology"/>
<sequence>MYIKTLKGQWHTRHVATLSDYGIIGANSWSGRWFLAWLMALAVTLLSACSEPKTEGSQLTIGIESEPERLDPLTMKNPKTFILSWQIYEGLLGLDDSGEIAPKLAERWESQDFRTWTFHLRDDVSFHASNLFGAPDKTRRVTVDDVLWSYTAYCSPSAYSSFLLTDSVQGCAEYNAGKADSVTGLKVMDEHTFQITLLKPEPFFLNRLTTAWIAVFPKEAHTAPFKETWGLQTAVGTGPYRLQSRTDSEIILARNSNYWDRSRSPKIEKLVYRVLKNDQIRLVELKKGNVDLMVVPNALFPAVLNDDGKLKGEYAENFRAATYETFNTHMLGINLNAITDVHLRRAMYYGTDRRAIVDKLLYGYADVTGGTIPPGIRGYTPPFEATALYNPTLAKEELARSSYRGKEIELLVHDLANSEQIGQIFQSQMKALGINIRLTKMDYNSVIGRVVKGDAPMFGMFFEYVLSSPEPILLNLFTSAKRPVPNFWQYSNPDVDEKIEALRTIHDSTEANRHSAEIEEEIMREVPAIFLYREKYLAMYSRKFTNLIVNGHGHFRFEHVKTSQ</sequence>
<dbReference type="PIRSF" id="PIRSF002741">
    <property type="entry name" value="MppA"/>
    <property type="match status" value="1"/>
</dbReference>